<evidence type="ECO:0000259" key="3">
    <source>
        <dbReference type="Pfam" id="PF12571"/>
    </source>
</evidence>
<dbReference type="RefSeq" id="WP_256697491.1">
    <property type="nucleotide sequence ID" value="NZ_JANIES010000001.1"/>
</dbReference>
<keyword evidence="2" id="KW-0732">Signal</keyword>
<evidence type="ECO:0000256" key="1">
    <source>
        <dbReference type="SAM" id="MobiDB-lite"/>
    </source>
</evidence>
<evidence type="ECO:0000256" key="2">
    <source>
        <dbReference type="SAM" id="SignalP"/>
    </source>
</evidence>
<reference evidence="4 5" key="1">
    <citation type="submission" date="2022-07" db="EMBL/GenBank/DDBJ databases">
        <title>Pantoea trifolii sp. nov. isolated from root nodules of Trifolium rubens.</title>
        <authorList>
            <person name="Kalita M."/>
            <person name="Wdowiak-Wrobel S."/>
            <person name="Marek-Kozaczuk M."/>
            <person name="Palusinska-Szysz M."/>
            <person name="Sokolowski W."/>
            <person name="Coutinho T."/>
            <person name="Hlahane L."/>
        </authorList>
    </citation>
    <scope>NUCLEOTIDE SEQUENCE [LARGE SCALE GENOMIC DNA]</scope>
    <source>
        <strain evidence="4 5">MMK2</strain>
    </source>
</reference>
<proteinExistence type="predicted"/>
<evidence type="ECO:0000313" key="4">
    <source>
        <dbReference type="EMBL" id="MCQ8229094.1"/>
    </source>
</evidence>
<dbReference type="InterPro" id="IPR022225">
    <property type="entry name" value="Phage_tail_fibre_N"/>
</dbReference>
<organism evidence="4 5">
    <name type="scientific">Pantoea trifolii</name>
    <dbReference type="NCBI Taxonomy" id="2968030"/>
    <lineage>
        <taxon>Bacteria</taxon>
        <taxon>Pseudomonadati</taxon>
        <taxon>Pseudomonadota</taxon>
        <taxon>Gammaproteobacteria</taxon>
        <taxon>Enterobacterales</taxon>
        <taxon>Erwiniaceae</taxon>
        <taxon>Pantoea</taxon>
    </lineage>
</organism>
<dbReference type="PANTHER" id="PTHR35191:SF1">
    <property type="entry name" value="PROPHAGE SIDE TAIL FIBER PROTEIN HOMOLOG STFQ-RELATED"/>
    <property type="match status" value="1"/>
</dbReference>
<gene>
    <name evidence="4" type="ORF">NQH49_16645</name>
</gene>
<sequence>MTTKYFALLTNQGAAILANAAALGTKVNITAMAVGDGGGTLPTPDASQTKLVGEKRRAQLNSLIIDTANSSQIIAEQVIPEGEGGFWIREIGLFDADGVMIAVANCAETYKPMLAEGSGRTQTVRMIIIVNSTTAVTLKIDPAVVLATRKYVDDAVIEVKAYADSLMDAHLKAADPHTQYAPKASPTFTGKPKAPTAAAGDDSTQLATTAFVAAALSVLNGGAPASLDTLKELAAAMGNDPKFVTTMTTALTGKMDIAKNGSDIADVAAFLRNLGLGEGAKMPAASALASSAGWLSIPVIISGVARNMILQWKAVSVPMSVDGSMQSVNSAWPVAFPTACLITIQALTNSLIYSTNGSPFTSSTVIDRASFAAASAYSKSTSTVTVWGVGY</sequence>
<dbReference type="PANTHER" id="PTHR35191">
    <property type="entry name" value="PROPHAGE SIDE TAIL FIBER PROTEIN HOMOLOG STFQ-RELATED"/>
    <property type="match status" value="1"/>
</dbReference>
<feature type="region of interest" description="Disordered" evidence="1">
    <location>
        <begin position="181"/>
        <end position="200"/>
    </location>
</feature>
<feature type="chain" id="PRO_5046428364" evidence="2">
    <location>
        <begin position="21"/>
        <end position="391"/>
    </location>
</feature>
<feature type="domain" description="Phage tail fibre protein N-terminal" evidence="3">
    <location>
        <begin position="1"/>
        <end position="150"/>
    </location>
</feature>
<keyword evidence="5" id="KW-1185">Reference proteome</keyword>
<dbReference type="Gene3D" id="2.60.40.3940">
    <property type="match status" value="1"/>
</dbReference>
<comment type="caution">
    <text evidence="4">The sequence shown here is derived from an EMBL/GenBank/DDBJ whole genome shotgun (WGS) entry which is preliminary data.</text>
</comment>
<dbReference type="EMBL" id="JANIET010000001">
    <property type="protein sequence ID" value="MCQ8229094.1"/>
    <property type="molecule type" value="Genomic_DNA"/>
</dbReference>
<name>A0ABT1VNI7_9GAMM</name>
<feature type="signal peptide" evidence="2">
    <location>
        <begin position="1"/>
        <end position="20"/>
    </location>
</feature>
<accession>A0ABT1VNI7</accession>
<dbReference type="Pfam" id="PF12571">
    <property type="entry name" value="Phage_tail_fib"/>
    <property type="match status" value="1"/>
</dbReference>
<dbReference type="InterPro" id="IPR051934">
    <property type="entry name" value="Phage_Tail_Fiber_Structural"/>
</dbReference>
<protein>
    <submittedName>
        <fullName evidence="4">Phage tail protein</fullName>
    </submittedName>
</protein>
<dbReference type="Proteomes" id="UP001300015">
    <property type="component" value="Unassembled WGS sequence"/>
</dbReference>
<evidence type="ECO:0000313" key="5">
    <source>
        <dbReference type="Proteomes" id="UP001300015"/>
    </source>
</evidence>